<comment type="subcellular location">
    <subcellularLocation>
        <location evidence="1">Cell membrane</location>
        <topology evidence="1">Multi-pass membrane protein</topology>
    </subcellularLocation>
</comment>
<dbReference type="HOGENOM" id="CLU_039914_2_0_7"/>
<dbReference type="AlphaFoldDB" id="F3Z1G8"/>
<protein>
    <recommendedName>
        <fullName evidence="10">Permease</fullName>
    </recommendedName>
</protein>
<reference evidence="8 9" key="1">
    <citation type="journal article" date="2011" name="J. Bacteriol.">
        <title>Genome sequence of the mercury-methylating and pleomorphic Desulfovibrio africanus Strain Walvis Bay.</title>
        <authorList>
            <person name="Brown S.D."/>
            <person name="Wall J.D."/>
            <person name="Kucken A.M."/>
            <person name="Gilmour C.C."/>
            <person name="Podar M."/>
            <person name="Brandt C.C."/>
            <person name="Teshima H."/>
            <person name="Detter J.C."/>
            <person name="Han C.S."/>
            <person name="Land M.L."/>
            <person name="Lucas S."/>
            <person name="Han J."/>
            <person name="Pennacchio L."/>
            <person name="Nolan M."/>
            <person name="Pitluck S."/>
            <person name="Woyke T."/>
            <person name="Goodwin L."/>
            <person name="Palumbo A.V."/>
            <person name="Elias D.A."/>
        </authorList>
    </citation>
    <scope>NUCLEOTIDE SEQUENCE [LARGE SCALE GENOMIC DNA]</scope>
    <source>
        <strain evidence="8 9">Walvis Bay</strain>
    </source>
</reference>
<evidence type="ECO:0000256" key="4">
    <source>
        <dbReference type="ARBA" id="ARBA00022692"/>
    </source>
</evidence>
<dbReference type="KEGG" id="daf:Desaf_1663"/>
<keyword evidence="5 7" id="KW-1133">Transmembrane helix</keyword>
<dbReference type="InterPro" id="IPR005524">
    <property type="entry name" value="DUF318"/>
</dbReference>
<dbReference type="PANTHER" id="PTHR34184">
    <property type="entry name" value="UPF0718 PROTEIN YCGR"/>
    <property type="match status" value="1"/>
</dbReference>
<dbReference type="eggNOG" id="COG0701">
    <property type="taxonomic scope" value="Bacteria"/>
</dbReference>
<organism evidence="8 9">
    <name type="scientific">Desulfocurvibacter africanus subsp. africanus str. Walvis Bay</name>
    <dbReference type="NCBI Taxonomy" id="690850"/>
    <lineage>
        <taxon>Bacteria</taxon>
        <taxon>Pseudomonadati</taxon>
        <taxon>Thermodesulfobacteriota</taxon>
        <taxon>Desulfovibrionia</taxon>
        <taxon>Desulfovibrionales</taxon>
        <taxon>Desulfovibrionaceae</taxon>
        <taxon>Desulfocurvibacter</taxon>
    </lineage>
</organism>
<evidence type="ECO:0000256" key="1">
    <source>
        <dbReference type="ARBA" id="ARBA00004651"/>
    </source>
</evidence>
<accession>F3Z1G8</accession>
<keyword evidence="4 7" id="KW-0812">Transmembrane</keyword>
<feature type="transmembrane region" description="Helical" evidence="7">
    <location>
        <begin position="91"/>
        <end position="113"/>
    </location>
</feature>
<dbReference type="GO" id="GO:0005886">
    <property type="term" value="C:plasma membrane"/>
    <property type="evidence" value="ECO:0007669"/>
    <property type="project" value="UniProtKB-SubCell"/>
</dbReference>
<feature type="transmembrane region" description="Helical" evidence="7">
    <location>
        <begin position="120"/>
        <end position="139"/>
    </location>
</feature>
<keyword evidence="6 7" id="KW-0472">Membrane</keyword>
<keyword evidence="9" id="KW-1185">Reference proteome</keyword>
<evidence type="ECO:0000256" key="7">
    <source>
        <dbReference type="SAM" id="Phobius"/>
    </source>
</evidence>
<dbReference type="Proteomes" id="UP000007844">
    <property type="component" value="Chromosome"/>
</dbReference>
<evidence type="ECO:0000313" key="8">
    <source>
        <dbReference type="EMBL" id="EGJ49999.1"/>
    </source>
</evidence>
<evidence type="ECO:0000256" key="6">
    <source>
        <dbReference type="ARBA" id="ARBA00023136"/>
    </source>
</evidence>
<feature type="transmembrane region" description="Helical" evidence="7">
    <location>
        <begin position="200"/>
        <end position="218"/>
    </location>
</feature>
<feature type="transmembrane region" description="Helical" evidence="7">
    <location>
        <begin position="267"/>
        <end position="288"/>
    </location>
</feature>
<name>F3Z1G8_DESAF</name>
<dbReference type="Pfam" id="PF03773">
    <property type="entry name" value="ArsP_1"/>
    <property type="match status" value="1"/>
</dbReference>
<feature type="transmembrane region" description="Helical" evidence="7">
    <location>
        <begin position="295"/>
        <end position="315"/>
    </location>
</feature>
<evidence type="ECO:0000313" key="9">
    <source>
        <dbReference type="Proteomes" id="UP000007844"/>
    </source>
</evidence>
<dbReference type="STRING" id="690850.Desaf_1663"/>
<dbReference type="RefSeq" id="WP_014259764.1">
    <property type="nucleotide sequence ID" value="NC_016629.1"/>
</dbReference>
<comment type="similarity">
    <text evidence="2">Belongs to the UPF0718 family.</text>
</comment>
<evidence type="ECO:0000256" key="3">
    <source>
        <dbReference type="ARBA" id="ARBA00022475"/>
    </source>
</evidence>
<evidence type="ECO:0000256" key="5">
    <source>
        <dbReference type="ARBA" id="ARBA00022989"/>
    </source>
</evidence>
<sequence length="320" mass="33078" precursor="true">MNNLFGSSQIFISLAIAIVLEAAPFLLLGSFVSAVAGETSLGQRLARAAPRSRGGGILVGLFAGLVLPTCECGVVPVARRLLRQGLPSHTVITYMLAAPVVNPVVLLSTWVAFQGSWASLAARVGVVAVAAAAMGWAVAGTTSAVLLRGGNPFPVGLPRMDEVCGHVHGPDCGCDHDNGADGRSLPLRLARGTALEFLDMAKFLILGALAAAAVKTFMPSSLLTPLQSSLPLSVAAMMGLAVLLSICSEADAFVAASFTGFPWASQMAFVTLGPMVDLKLLAMFYGVFHHRLATALVVVPTLLVFVLCMALGLLLPGGSW</sequence>
<dbReference type="PANTHER" id="PTHR34184:SF4">
    <property type="entry name" value="UPF0718 PROTEIN YCGR"/>
    <property type="match status" value="1"/>
</dbReference>
<dbReference type="EMBL" id="CP003221">
    <property type="protein sequence ID" value="EGJ49999.1"/>
    <property type="molecule type" value="Genomic_DNA"/>
</dbReference>
<proteinExistence type="inferred from homology"/>
<evidence type="ECO:0000256" key="2">
    <source>
        <dbReference type="ARBA" id="ARBA00006386"/>
    </source>
</evidence>
<feature type="transmembrane region" description="Helical" evidence="7">
    <location>
        <begin position="230"/>
        <end position="255"/>
    </location>
</feature>
<dbReference type="InterPro" id="IPR052923">
    <property type="entry name" value="UPF0718"/>
</dbReference>
<keyword evidence="3" id="KW-1003">Cell membrane</keyword>
<gene>
    <name evidence="8" type="ORF">Desaf_1663</name>
</gene>
<feature type="transmembrane region" description="Helical" evidence="7">
    <location>
        <begin position="12"/>
        <end position="36"/>
    </location>
</feature>
<evidence type="ECO:0008006" key="10">
    <source>
        <dbReference type="Google" id="ProtNLM"/>
    </source>
</evidence>
<feature type="transmembrane region" description="Helical" evidence="7">
    <location>
        <begin position="57"/>
        <end position="79"/>
    </location>
</feature>